<dbReference type="PROSITE" id="PS51257">
    <property type="entry name" value="PROKAR_LIPOPROTEIN"/>
    <property type="match status" value="1"/>
</dbReference>
<dbReference type="Pfam" id="PF25954">
    <property type="entry name" value="Beta-barrel_RND_2"/>
    <property type="match status" value="1"/>
</dbReference>
<evidence type="ECO:0000259" key="6">
    <source>
        <dbReference type="Pfam" id="PF25917"/>
    </source>
</evidence>
<evidence type="ECO:0000313" key="9">
    <source>
        <dbReference type="EMBL" id="PTQ56241.1"/>
    </source>
</evidence>
<dbReference type="EMBL" id="PEBX01000037">
    <property type="protein sequence ID" value="PTQ56241.1"/>
    <property type="molecule type" value="Genomic_DNA"/>
</dbReference>
<dbReference type="InterPro" id="IPR006143">
    <property type="entry name" value="RND_pump_MFP"/>
</dbReference>
<proteinExistence type="inferred from homology"/>
<dbReference type="Proteomes" id="UP000244338">
    <property type="component" value="Unassembled WGS sequence"/>
</dbReference>
<dbReference type="SUPFAM" id="SSF56954">
    <property type="entry name" value="Outer membrane efflux proteins (OEP)"/>
    <property type="match status" value="1"/>
</dbReference>
<feature type="signal peptide" evidence="5">
    <location>
        <begin position="1"/>
        <end position="24"/>
    </location>
</feature>
<sequence>MNHHRYRRYVLIGFILLASGCSSTIETGMSQEMPVRAVAVADVTEGVFDEGLTFSGVIKGHVEVAVASKSSGRIERIAVQVGQRVKPGDLLIQLDAKDVQPQLAQAEAALKVAEAGKESTTAQSTQQVLSAEQNVKQAEEGVRQAEKGLEAAQGAYELAQKNLERQRALLESGLASAIDVEQAENSVRQAEAGLQQAQSAHANALQALKVAQENLNFAKERIALKTAEAQVEQAKAALDAARRQLDAMRITAPVGGVVASLPANVGEMVSPQSTVATIVDLHPAIVEVELPEQVYHQVTVGDPVDVVVQEEKMQGIVSAKNLTADQRTKGYLVKIEVSNPEGRLASGMSAQVTILPKDAKPTIFIPAEAYMASEKVGEGRVMVYADGVVHERWITIGRQSSASVEVISGLKSGEKVVVKGQYLLRDGDRVRLADE</sequence>
<dbReference type="Pfam" id="PF25967">
    <property type="entry name" value="RND-MFP_C"/>
    <property type="match status" value="1"/>
</dbReference>
<dbReference type="Gene3D" id="1.10.287.470">
    <property type="entry name" value="Helix hairpin bin"/>
    <property type="match status" value="1"/>
</dbReference>
<dbReference type="InterPro" id="IPR058627">
    <property type="entry name" value="MdtA-like_C"/>
</dbReference>
<reference evidence="10" key="1">
    <citation type="journal article" date="2018" name="Sci. Rep.">
        <title>Lignite coal burning seam in the remote Altai Mountains harbors a hydrogen-driven thermophilic microbial community.</title>
        <authorList>
            <person name="Kadnikov V.V."/>
            <person name="Mardanov A.V."/>
            <person name="Ivasenko D.A."/>
            <person name="Antsiferov D.V."/>
            <person name="Beletsky A.V."/>
            <person name="Karnachuk O.V."/>
            <person name="Ravin N.V."/>
        </authorList>
    </citation>
    <scope>NUCLEOTIDE SEQUENCE [LARGE SCALE GENOMIC DNA]</scope>
</reference>
<evidence type="ECO:0000256" key="4">
    <source>
        <dbReference type="SAM" id="Coils"/>
    </source>
</evidence>
<dbReference type="InterPro" id="IPR058625">
    <property type="entry name" value="MdtA-like_BSH"/>
</dbReference>
<comment type="similarity">
    <text evidence="2">Belongs to the membrane fusion protein (MFP) (TC 8.A.1) family.</text>
</comment>
<comment type="caution">
    <text evidence="9">The sequence shown here is derived from an EMBL/GenBank/DDBJ whole genome shotgun (WGS) entry which is preliminary data.</text>
</comment>
<dbReference type="PANTHER" id="PTHR30469:SF15">
    <property type="entry name" value="HLYD FAMILY OF SECRETION PROTEINS"/>
    <property type="match status" value="1"/>
</dbReference>
<feature type="domain" description="CusB-like beta-barrel" evidence="7">
    <location>
        <begin position="286"/>
        <end position="354"/>
    </location>
</feature>
<dbReference type="Gene3D" id="2.40.420.20">
    <property type="match status" value="1"/>
</dbReference>
<dbReference type="GO" id="GO:0015562">
    <property type="term" value="F:efflux transmembrane transporter activity"/>
    <property type="evidence" value="ECO:0007669"/>
    <property type="project" value="InterPro"/>
</dbReference>
<evidence type="ECO:0000256" key="2">
    <source>
        <dbReference type="ARBA" id="ARBA00009477"/>
    </source>
</evidence>
<comment type="subcellular location">
    <subcellularLocation>
        <location evidence="1">Cell envelope</location>
    </subcellularLocation>
</comment>
<dbReference type="GO" id="GO:1990281">
    <property type="term" value="C:efflux pump complex"/>
    <property type="evidence" value="ECO:0007669"/>
    <property type="project" value="TreeGrafter"/>
</dbReference>
<dbReference type="AlphaFoldDB" id="A0A2R6Y0P0"/>
<dbReference type="InterPro" id="IPR058792">
    <property type="entry name" value="Beta-barrel_RND_2"/>
</dbReference>
<evidence type="ECO:0000256" key="5">
    <source>
        <dbReference type="SAM" id="SignalP"/>
    </source>
</evidence>
<dbReference type="NCBIfam" id="TIGR01730">
    <property type="entry name" value="RND_mfp"/>
    <property type="match status" value="1"/>
</dbReference>
<feature type="domain" description="Multidrug resistance protein MdtA-like C-terminal permuted SH3" evidence="8">
    <location>
        <begin position="365"/>
        <end position="420"/>
    </location>
</feature>
<gene>
    <name evidence="9" type="ORF">BSOLF_0552</name>
</gene>
<evidence type="ECO:0000256" key="1">
    <source>
        <dbReference type="ARBA" id="ARBA00004196"/>
    </source>
</evidence>
<protein>
    <submittedName>
        <fullName evidence="9">Membrane fusion component of tripartite multidrug resistance system</fullName>
    </submittedName>
</protein>
<keyword evidence="3" id="KW-0813">Transport</keyword>
<feature type="coiled-coil region" evidence="4">
    <location>
        <begin position="103"/>
        <end position="251"/>
    </location>
</feature>
<accession>A0A2R6Y0P0</accession>
<keyword evidence="5" id="KW-0732">Signal</keyword>
<keyword evidence="4" id="KW-0175">Coiled coil</keyword>
<organism evidence="9 10">
    <name type="scientific">Candidatus Carbonibacillus altaicus</name>
    <dbReference type="NCBI Taxonomy" id="2163959"/>
    <lineage>
        <taxon>Bacteria</taxon>
        <taxon>Bacillati</taxon>
        <taxon>Bacillota</taxon>
        <taxon>Bacilli</taxon>
        <taxon>Bacillales</taxon>
        <taxon>Candidatus Carbonibacillus</taxon>
    </lineage>
</organism>
<dbReference type="PANTHER" id="PTHR30469">
    <property type="entry name" value="MULTIDRUG RESISTANCE PROTEIN MDTA"/>
    <property type="match status" value="1"/>
</dbReference>
<evidence type="ECO:0000256" key="3">
    <source>
        <dbReference type="ARBA" id="ARBA00022448"/>
    </source>
</evidence>
<dbReference type="Pfam" id="PF25917">
    <property type="entry name" value="BSH_RND"/>
    <property type="match status" value="1"/>
</dbReference>
<evidence type="ECO:0000313" key="10">
    <source>
        <dbReference type="Proteomes" id="UP000244338"/>
    </source>
</evidence>
<dbReference type="Gene3D" id="2.40.50.100">
    <property type="match status" value="2"/>
</dbReference>
<dbReference type="Gene3D" id="2.40.30.170">
    <property type="match status" value="1"/>
</dbReference>
<evidence type="ECO:0000259" key="8">
    <source>
        <dbReference type="Pfam" id="PF25967"/>
    </source>
</evidence>
<name>A0A2R6Y0P0_9BACL</name>
<evidence type="ECO:0000259" key="7">
    <source>
        <dbReference type="Pfam" id="PF25954"/>
    </source>
</evidence>
<feature type="chain" id="PRO_5039365373" evidence="5">
    <location>
        <begin position="25"/>
        <end position="435"/>
    </location>
</feature>
<dbReference type="SUPFAM" id="SSF111369">
    <property type="entry name" value="HlyD-like secretion proteins"/>
    <property type="match status" value="1"/>
</dbReference>
<feature type="domain" description="Multidrug resistance protein MdtA-like barrel-sandwich hybrid" evidence="6">
    <location>
        <begin position="64"/>
        <end position="280"/>
    </location>
</feature>